<dbReference type="InterPro" id="IPR032675">
    <property type="entry name" value="LRR_dom_sf"/>
</dbReference>
<feature type="compositionally biased region" description="Basic and acidic residues" evidence="10">
    <location>
        <begin position="53"/>
        <end position="65"/>
    </location>
</feature>
<name>A0AA39DMQ8_VITRO</name>
<feature type="domain" description="AP2/ERF" evidence="11">
    <location>
        <begin position="123"/>
        <end position="183"/>
    </location>
</feature>
<organism evidence="12 13">
    <name type="scientific">Vitis rotundifolia</name>
    <name type="common">Muscadine grape</name>
    <dbReference type="NCBI Taxonomy" id="103349"/>
    <lineage>
        <taxon>Eukaryota</taxon>
        <taxon>Viridiplantae</taxon>
        <taxon>Streptophyta</taxon>
        <taxon>Embryophyta</taxon>
        <taxon>Tracheophyta</taxon>
        <taxon>Spermatophyta</taxon>
        <taxon>Magnoliopsida</taxon>
        <taxon>eudicotyledons</taxon>
        <taxon>Gunneridae</taxon>
        <taxon>Pentapetalae</taxon>
        <taxon>rosids</taxon>
        <taxon>Vitales</taxon>
        <taxon>Vitaceae</taxon>
        <taxon>Viteae</taxon>
        <taxon>Vitis</taxon>
    </lineage>
</organism>
<keyword evidence="7" id="KW-0238">DNA-binding</keyword>
<dbReference type="InterPro" id="IPR036955">
    <property type="entry name" value="AP2/ERF_dom_sf"/>
</dbReference>
<evidence type="ECO:0000313" key="13">
    <source>
        <dbReference type="Proteomes" id="UP001168098"/>
    </source>
</evidence>
<sequence length="1259" mass="143075">METKRRKTEEFPAEGSRDPGAVDSMKLSGDSGDDKSDLSDIHSNSNAEGLDDDVQKPEEHPHEVAGVKPSTNVEEVHFKLEGHPHEVAGVKPSTNVEEVHFKLEEHPHEVSGVKPSTNAKEVFFRGVRKRPWGRHAADIKDPWRKGCVWLGTFDTAGEAAKAYQAYDAAARELRGPKAKTNFPMEINKADHDHTIKQKMCRSRVCLSEITDDKSKPNANAKEVHFRDIQKNTDVEVYVTAAREFLGPKAKTNFPVEINVENKADHYHTTTIIMDRIWELNKKKDIVCLILSYPPLNLVSKERHKGWIMDVLAITHKVRKLKASSKEKEVNLPELVSDITGLLYHSFHDIEAYVPHDMIEEMREETTESRMPEKEVLNLTIDFALRQILEYIEIPELRRIGISGIDDTRLVSRLKNLPTIRNMFDVIILVSASNYKTIEEIEDSIARELGLSTVSTQQVDELLKNKNFLILLNDIDYSIKLNDVRTNLWNLKNIQKIVSTSRFPGVHHMQVDLEIRLKDHLLSWELFYRNVEKVHSLSIGIQLQAIHVLKQCCGHLLATVLMARALKGVNNVRIWEYSSHALQLLPPSQTEDRILFNALAFIWGLLGSADQKCVKYCASYLEREGTDNVDLIGRWIKGGLIGSIDEGDEIIRNLVNALLLESFQNGNSVRMRDEIFKELVKLFKTEMNPMLLELGGMELREAPVEEAWKEAGSILLMNNRISKLPKNPHCPKLNILFLQVNHHLRVIPPFFFECMPILQILDLSHTRIRCLPQSLFKLVLLRKLFLKGCELFMELSPEVGGLSHLEVLDLEGTEIINLPASVGKLTNLRCLKVSFYGYNNNSRKNHKPDTVIPKNVIANLLQLKELSIDVNPDDERWNVTVKDIVKEVCSLDRLDSLKLYLPEVVLLNGLRNGSSSTELSLMHYRFIVGSHMKRIISRLPLEIVGKFEKQERCLKYVNGEGVPTEIKEVLQHATALFLDRHLTLTSLSQFGIGNMENLKFCVLGECNQIQTIVDTDNDGDVLLESLQYLNLHYMKNLRSIWKGSLGGRSLLSLKSLMLYTCPQLATVFTLNLLENLYHLEELVVEDCPEINSLVTGEDLSDLPLCMDYLPKLKKISLHYLPKLVSISSGLRIAPNLEWMSFYGCPSLRTLSPYECRLDNLKVIIGEADWWSALSWEKSEWLRIPNLDSIFVPIERDKDWMTQLAELNSQLKAWMQETKPSQPSGSGTSSKQKQVLGALSGHQMATSSSMSAGKLSLDLEL</sequence>
<gene>
    <name evidence="12" type="ORF">PVL29_016236</name>
</gene>
<feature type="compositionally biased region" description="Polar residues" evidence="10">
    <location>
        <begin position="1216"/>
        <end position="1231"/>
    </location>
</feature>
<keyword evidence="13" id="KW-1185">Reference proteome</keyword>
<dbReference type="EMBL" id="JARBHA010000012">
    <property type="protein sequence ID" value="KAJ9687667.1"/>
    <property type="molecule type" value="Genomic_DNA"/>
</dbReference>
<dbReference type="GO" id="GO:0005634">
    <property type="term" value="C:nucleus"/>
    <property type="evidence" value="ECO:0007669"/>
    <property type="project" value="UniProtKB-SubCell"/>
</dbReference>
<evidence type="ECO:0000256" key="1">
    <source>
        <dbReference type="ARBA" id="ARBA00004123"/>
    </source>
</evidence>
<dbReference type="SMART" id="SM00380">
    <property type="entry name" value="AP2"/>
    <property type="match status" value="1"/>
</dbReference>
<proteinExistence type="inferred from homology"/>
<dbReference type="Pfam" id="PF00931">
    <property type="entry name" value="NB-ARC"/>
    <property type="match status" value="1"/>
</dbReference>
<evidence type="ECO:0000256" key="6">
    <source>
        <dbReference type="ARBA" id="ARBA00023015"/>
    </source>
</evidence>
<evidence type="ECO:0000256" key="8">
    <source>
        <dbReference type="ARBA" id="ARBA00023163"/>
    </source>
</evidence>
<evidence type="ECO:0000259" key="11">
    <source>
        <dbReference type="PROSITE" id="PS51032"/>
    </source>
</evidence>
<dbReference type="InterPro" id="IPR002182">
    <property type="entry name" value="NB-ARC"/>
</dbReference>
<dbReference type="GO" id="GO:0043531">
    <property type="term" value="F:ADP binding"/>
    <property type="evidence" value="ECO:0007669"/>
    <property type="project" value="InterPro"/>
</dbReference>
<dbReference type="PANTHER" id="PTHR33463:SF179">
    <property type="entry name" value="NB-ARC DOMAIN-CONTAINING PROTEIN"/>
    <property type="match status" value="1"/>
</dbReference>
<dbReference type="GO" id="GO:0003700">
    <property type="term" value="F:DNA-binding transcription factor activity"/>
    <property type="evidence" value="ECO:0007669"/>
    <property type="project" value="InterPro"/>
</dbReference>
<dbReference type="SUPFAM" id="SSF52540">
    <property type="entry name" value="P-loop containing nucleoside triphosphate hydrolases"/>
    <property type="match status" value="1"/>
</dbReference>
<dbReference type="SUPFAM" id="SSF52058">
    <property type="entry name" value="L domain-like"/>
    <property type="match status" value="1"/>
</dbReference>
<dbReference type="GO" id="GO:0003677">
    <property type="term" value="F:DNA binding"/>
    <property type="evidence" value="ECO:0007669"/>
    <property type="project" value="UniProtKB-KW"/>
</dbReference>
<evidence type="ECO:0000256" key="2">
    <source>
        <dbReference type="ARBA" id="ARBA00008894"/>
    </source>
</evidence>
<evidence type="ECO:0000256" key="9">
    <source>
        <dbReference type="ARBA" id="ARBA00023242"/>
    </source>
</evidence>
<dbReference type="GO" id="GO:0006952">
    <property type="term" value="P:defense response"/>
    <property type="evidence" value="ECO:0007669"/>
    <property type="project" value="UniProtKB-KW"/>
</dbReference>
<dbReference type="InterPro" id="IPR055414">
    <property type="entry name" value="LRR_R13L4/SHOC2-like"/>
</dbReference>
<dbReference type="Proteomes" id="UP001168098">
    <property type="component" value="Unassembled WGS sequence"/>
</dbReference>
<dbReference type="AlphaFoldDB" id="A0AA39DMQ8"/>
<evidence type="ECO:0000256" key="5">
    <source>
        <dbReference type="ARBA" id="ARBA00022821"/>
    </source>
</evidence>
<evidence type="ECO:0000256" key="4">
    <source>
        <dbReference type="ARBA" id="ARBA00022737"/>
    </source>
</evidence>
<dbReference type="InterPro" id="IPR001471">
    <property type="entry name" value="AP2/ERF_dom"/>
</dbReference>
<feature type="region of interest" description="Disordered" evidence="10">
    <location>
        <begin position="1"/>
        <end position="66"/>
    </location>
</feature>
<accession>A0AA39DMQ8</accession>
<comment type="subcellular location">
    <subcellularLocation>
        <location evidence="1">Nucleus</location>
    </subcellularLocation>
</comment>
<dbReference type="CDD" id="cd00018">
    <property type="entry name" value="AP2"/>
    <property type="match status" value="1"/>
</dbReference>
<dbReference type="PROSITE" id="PS51032">
    <property type="entry name" value="AP2_ERF"/>
    <property type="match status" value="1"/>
</dbReference>
<keyword evidence="4" id="KW-0677">Repeat</keyword>
<dbReference type="InterPro" id="IPR050905">
    <property type="entry name" value="Plant_NBS-LRR"/>
</dbReference>
<keyword evidence="3" id="KW-0433">Leucine-rich repeat</keyword>
<dbReference type="SMART" id="SM00369">
    <property type="entry name" value="LRR_TYP"/>
    <property type="match status" value="2"/>
</dbReference>
<feature type="compositionally biased region" description="Basic and acidic residues" evidence="10">
    <location>
        <begin position="1"/>
        <end position="10"/>
    </location>
</feature>
<dbReference type="PANTHER" id="PTHR33463">
    <property type="entry name" value="NB-ARC DOMAIN-CONTAINING PROTEIN-RELATED"/>
    <property type="match status" value="1"/>
</dbReference>
<keyword evidence="5" id="KW-0611">Plant defense</keyword>
<keyword evidence="8" id="KW-0804">Transcription</keyword>
<dbReference type="Gene3D" id="3.30.730.10">
    <property type="entry name" value="AP2/ERF domain"/>
    <property type="match status" value="1"/>
</dbReference>
<dbReference type="InterPro" id="IPR057135">
    <property type="entry name" value="At4g27190-like_LRR"/>
</dbReference>
<dbReference type="Pfam" id="PF23247">
    <property type="entry name" value="LRR_RPS2"/>
    <property type="match status" value="1"/>
</dbReference>
<comment type="caution">
    <text evidence="12">The sequence shown here is derived from an EMBL/GenBank/DDBJ whole genome shotgun (WGS) entry which is preliminary data.</text>
</comment>
<dbReference type="PRINTS" id="PR00367">
    <property type="entry name" value="ETHRSPELEMNT"/>
</dbReference>
<protein>
    <recommendedName>
        <fullName evidence="11">AP2/ERF domain-containing protein</fullName>
    </recommendedName>
</protein>
<dbReference type="Gene3D" id="3.80.10.10">
    <property type="entry name" value="Ribonuclease Inhibitor"/>
    <property type="match status" value="2"/>
</dbReference>
<keyword evidence="6" id="KW-0805">Transcription regulation</keyword>
<evidence type="ECO:0000313" key="12">
    <source>
        <dbReference type="EMBL" id="KAJ9687667.1"/>
    </source>
</evidence>
<dbReference type="SUPFAM" id="SSF54171">
    <property type="entry name" value="DNA-binding domain"/>
    <property type="match status" value="1"/>
</dbReference>
<evidence type="ECO:0000256" key="3">
    <source>
        <dbReference type="ARBA" id="ARBA00022614"/>
    </source>
</evidence>
<comment type="similarity">
    <text evidence="2">Belongs to the disease resistance NB-LRR family.</text>
</comment>
<dbReference type="InterPro" id="IPR027417">
    <property type="entry name" value="P-loop_NTPase"/>
</dbReference>
<dbReference type="InterPro" id="IPR016177">
    <property type="entry name" value="DNA-bd_dom_sf"/>
</dbReference>
<keyword evidence="9" id="KW-0539">Nucleus</keyword>
<feature type="region of interest" description="Disordered" evidence="10">
    <location>
        <begin position="1214"/>
        <end position="1259"/>
    </location>
</feature>
<dbReference type="Pfam" id="PF23598">
    <property type="entry name" value="LRR_14"/>
    <property type="match status" value="1"/>
</dbReference>
<reference evidence="12 13" key="1">
    <citation type="journal article" date="2023" name="BMC Biotechnol.">
        <title>Vitis rotundifolia cv Carlos genome sequencing.</title>
        <authorList>
            <person name="Huff M."/>
            <person name="Hulse-Kemp A."/>
            <person name="Scheffler B."/>
            <person name="Youngblood R."/>
            <person name="Simpson S."/>
            <person name="Babiker E."/>
            <person name="Staton M."/>
        </authorList>
    </citation>
    <scope>NUCLEOTIDE SEQUENCE [LARGE SCALE GENOMIC DNA]</scope>
    <source>
        <tissue evidence="12">Leaf</tissue>
    </source>
</reference>
<dbReference type="InterPro" id="IPR003591">
    <property type="entry name" value="Leu-rich_rpt_typical-subtyp"/>
</dbReference>
<evidence type="ECO:0000256" key="7">
    <source>
        <dbReference type="ARBA" id="ARBA00023125"/>
    </source>
</evidence>
<evidence type="ECO:0000256" key="10">
    <source>
        <dbReference type="SAM" id="MobiDB-lite"/>
    </source>
</evidence>